<name>A0A0A7EI55_9GAMM</name>
<dbReference type="OrthoDB" id="6885865at2"/>
<dbReference type="Proteomes" id="UP000030341">
    <property type="component" value="Chromosome 1"/>
</dbReference>
<dbReference type="AlphaFoldDB" id="A0A0A7EI55"/>
<reference evidence="1 2" key="1">
    <citation type="submission" date="2014-11" db="EMBL/GenBank/DDBJ databases">
        <title>Complete Genome Sequence of Pseudoalteromonas sp. Strain OCN003 Isolated from Kaneohe Bay, Oahu, Hawaii.</title>
        <authorList>
            <person name="Beurmann S."/>
            <person name="Videau P."/>
            <person name="Ushijima B."/>
            <person name="Smith A.M."/>
            <person name="Aeby G.S."/>
            <person name="Callahan S.M."/>
            <person name="Belcaid M."/>
        </authorList>
    </citation>
    <scope>NUCLEOTIDE SEQUENCE [LARGE SCALE GENOMIC DNA]</scope>
    <source>
        <strain evidence="1 2">OCN003</strain>
    </source>
</reference>
<evidence type="ECO:0000313" key="2">
    <source>
        <dbReference type="Proteomes" id="UP000030341"/>
    </source>
</evidence>
<protein>
    <submittedName>
        <fullName evidence="1">Uncharacterized protein</fullName>
    </submittedName>
</protein>
<organism evidence="1 2">
    <name type="scientific">Pseudoalteromonas piratica</name>
    <dbReference type="NCBI Taxonomy" id="1348114"/>
    <lineage>
        <taxon>Bacteria</taxon>
        <taxon>Pseudomonadati</taxon>
        <taxon>Pseudomonadota</taxon>
        <taxon>Gammaproteobacteria</taxon>
        <taxon>Alteromonadales</taxon>
        <taxon>Pseudoalteromonadaceae</taxon>
        <taxon>Pseudoalteromonas</taxon>
    </lineage>
</organism>
<evidence type="ECO:0000313" key="1">
    <source>
        <dbReference type="EMBL" id="AIY65746.1"/>
    </source>
</evidence>
<keyword evidence="2" id="KW-1185">Reference proteome</keyword>
<dbReference type="EMBL" id="CP009888">
    <property type="protein sequence ID" value="AIY65746.1"/>
    <property type="molecule type" value="Genomic_DNA"/>
</dbReference>
<sequence>MSFEYSKSESIRNTYKLLIRIIEDPNSVKDLDISCFTDQKRFAQLNLPKEKIIPMSLNSWKTYADEIMPTGWKELDKLRKKALQSIIKRNEQKELSRGSNKDLKRRLDETKYLAQSYLNEICRFAEQYKHLLEICHIQARNDADFAVLFSRHLKRYAHIDATLSVINGKKTKDE</sequence>
<dbReference type="KEGG" id="pseo:OM33_11775"/>
<accession>A0A0A7EI55</accession>
<dbReference type="RefSeq" id="WP_038641948.1">
    <property type="nucleotide sequence ID" value="NZ_CP009888.1"/>
</dbReference>
<proteinExistence type="predicted"/>
<dbReference type="STRING" id="1348114.OM33_11775"/>
<dbReference type="eggNOG" id="ENOG5033S2R">
    <property type="taxonomic scope" value="Bacteria"/>
</dbReference>
<dbReference type="HOGENOM" id="CLU_1538785_0_0_6"/>
<gene>
    <name evidence="1" type="ORF">OM33_11775</name>
</gene>